<evidence type="ECO:0000256" key="8">
    <source>
        <dbReference type="ARBA" id="ARBA00023136"/>
    </source>
</evidence>
<evidence type="ECO:0000256" key="2">
    <source>
        <dbReference type="ARBA" id="ARBA00007379"/>
    </source>
</evidence>
<dbReference type="InterPro" id="IPR004513">
    <property type="entry name" value="FtsX"/>
</dbReference>
<dbReference type="PIRSF" id="PIRSF003097">
    <property type="entry name" value="FtsX"/>
    <property type="match status" value="1"/>
</dbReference>
<evidence type="ECO:0000256" key="5">
    <source>
        <dbReference type="ARBA" id="ARBA00022618"/>
    </source>
</evidence>
<dbReference type="KEGG" id="alka:J0B03_10040"/>
<evidence type="ECO:0000256" key="10">
    <source>
        <dbReference type="PIRNR" id="PIRNR003097"/>
    </source>
</evidence>
<dbReference type="PANTHER" id="PTHR47755">
    <property type="entry name" value="CELL DIVISION PROTEIN FTSX"/>
    <property type="match status" value="1"/>
</dbReference>
<name>A0A974XE12_9FIRM</name>
<keyword evidence="11" id="KW-0175">Coiled coil</keyword>
<accession>A0A974XE12</accession>
<feature type="domain" description="FtsX extracellular" evidence="14">
    <location>
        <begin position="61"/>
        <end position="154"/>
    </location>
</feature>
<evidence type="ECO:0000256" key="9">
    <source>
        <dbReference type="ARBA" id="ARBA00023306"/>
    </source>
</evidence>
<keyword evidence="9 10" id="KW-0131">Cell cycle</keyword>
<dbReference type="GO" id="GO:0005886">
    <property type="term" value="C:plasma membrane"/>
    <property type="evidence" value="ECO:0007669"/>
    <property type="project" value="UniProtKB-SubCell"/>
</dbReference>
<evidence type="ECO:0000256" key="3">
    <source>
        <dbReference type="ARBA" id="ARBA00021907"/>
    </source>
</evidence>
<evidence type="ECO:0000256" key="11">
    <source>
        <dbReference type="SAM" id="Coils"/>
    </source>
</evidence>
<evidence type="ECO:0000256" key="6">
    <source>
        <dbReference type="ARBA" id="ARBA00022692"/>
    </source>
</evidence>
<dbReference type="InterPro" id="IPR058204">
    <property type="entry name" value="FtsX_firmicutes-type"/>
</dbReference>
<evidence type="ECO:0000256" key="7">
    <source>
        <dbReference type="ARBA" id="ARBA00022989"/>
    </source>
</evidence>
<feature type="domain" description="ABC3 transporter permease C-terminal" evidence="13">
    <location>
        <begin position="177"/>
        <end position="294"/>
    </location>
</feature>
<evidence type="ECO:0000259" key="14">
    <source>
        <dbReference type="Pfam" id="PF18075"/>
    </source>
</evidence>
<dbReference type="Pfam" id="PF18075">
    <property type="entry name" value="FtsX_ECD"/>
    <property type="match status" value="1"/>
</dbReference>
<feature type="transmembrane region" description="Helical" evidence="12">
    <location>
        <begin position="276"/>
        <end position="298"/>
    </location>
</feature>
<sequence>MTMKIHTFKYFFRDTVRSIRRNSLMSIASIVSVIAALVILGIFLVIALNIQHITQNLEDELELKVFLKQEITQEQRQDLLTLMDNDTRISSYRYESKEEALKNMANSLEKYQGILQGLEQDNPLPESYIIKIYDAEQIKEVNESMTSYKGVDYVNYGEGYVEALMRFNRFANLLSLAVLVILTGISFFIIYNTIKLTVFSRRKEISIMKYVGATNLYIRVPFVAEGAVLGLTGAILAILVVRNLYYYLLGAAMGQFSLFGGFSFASPQTILPAISIYFLVYGLVVGAAGSMFSITKFLDV</sequence>
<dbReference type="NCBIfam" id="NF038347">
    <property type="entry name" value="FtsX_Gpos"/>
    <property type="match status" value="1"/>
</dbReference>
<keyword evidence="7 12" id="KW-1133">Transmembrane helix</keyword>
<keyword evidence="5 10" id="KW-0132">Cell division</keyword>
<evidence type="ECO:0000256" key="4">
    <source>
        <dbReference type="ARBA" id="ARBA00022475"/>
    </source>
</evidence>
<evidence type="ECO:0000256" key="1">
    <source>
        <dbReference type="ARBA" id="ARBA00004651"/>
    </source>
</evidence>
<evidence type="ECO:0000256" key="12">
    <source>
        <dbReference type="SAM" id="Phobius"/>
    </source>
</evidence>
<feature type="transmembrane region" description="Helical" evidence="12">
    <location>
        <begin position="173"/>
        <end position="194"/>
    </location>
</feature>
<feature type="coiled-coil region" evidence="11">
    <location>
        <begin position="57"/>
        <end position="121"/>
    </location>
</feature>
<dbReference type="GO" id="GO:0051301">
    <property type="term" value="P:cell division"/>
    <property type="evidence" value="ECO:0007669"/>
    <property type="project" value="UniProtKB-KW"/>
</dbReference>
<dbReference type="InterPro" id="IPR003838">
    <property type="entry name" value="ABC3_permease_C"/>
</dbReference>
<dbReference type="Proteomes" id="UP000663499">
    <property type="component" value="Chromosome"/>
</dbReference>
<dbReference type="Gene3D" id="3.30.70.3040">
    <property type="match status" value="1"/>
</dbReference>
<keyword evidence="4 10" id="KW-1003">Cell membrane</keyword>
<dbReference type="PANTHER" id="PTHR47755:SF1">
    <property type="entry name" value="CELL DIVISION PROTEIN FTSX"/>
    <property type="match status" value="1"/>
</dbReference>
<reference evidence="15" key="1">
    <citation type="submission" date="2021-03" db="EMBL/GenBank/DDBJ databases">
        <title>Alkalibacter marinus sp. nov., isolated from tidal flat sediment.</title>
        <authorList>
            <person name="Namirimu T."/>
            <person name="Yang J.-A."/>
            <person name="Yang S.-H."/>
            <person name="Kim Y.-J."/>
            <person name="Kwon K.K."/>
        </authorList>
    </citation>
    <scope>NUCLEOTIDE SEQUENCE</scope>
    <source>
        <strain evidence="15">ES005</strain>
    </source>
</reference>
<organism evidence="15 16">
    <name type="scientific">Alkalibacter rhizosphaerae</name>
    <dbReference type="NCBI Taxonomy" id="2815577"/>
    <lineage>
        <taxon>Bacteria</taxon>
        <taxon>Bacillati</taxon>
        <taxon>Bacillota</taxon>
        <taxon>Clostridia</taxon>
        <taxon>Eubacteriales</taxon>
        <taxon>Eubacteriaceae</taxon>
        <taxon>Alkalibacter</taxon>
    </lineage>
</organism>
<evidence type="ECO:0000313" key="16">
    <source>
        <dbReference type="Proteomes" id="UP000663499"/>
    </source>
</evidence>
<gene>
    <name evidence="15" type="ORF">J0B03_10040</name>
</gene>
<comment type="similarity">
    <text evidence="2 10">Belongs to the ABC-4 integral membrane protein family. FtsX subfamily.</text>
</comment>
<evidence type="ECO:0000313" key="15">
    <source>
        <dbReference type="EMBL" id="QSX08129.1"/>
    </source>
</evidence>
<dbReference type="Pfam" id="PF02687">
    <property type="entry name" value="FtsX"/>
    <property type="match status" value="1"/>
</dbReference>
<feature type="transmembrane region" description="Helical" evidence="12">
    <location>
        <begin position="244"/>
        <end position="264"/>
    </location>
</feature>
<comment type="subcellular location">
    <subcellularLocation>
        <location evidence="1">Cell membrane</location>
        <topology evidence="1">Multi-pass membrane protein</topology>
    </subcellularLocation>
</comment>
<keyword evidence="8 10" id="KW-0472">Membrane</keyword>
<keyword evidence="6 12" id="KW-0812">Transmembrane</keyword>
<feature type="transmembrane region" description="Helical" evidence="12">
    <location>
        <begin position="27"/>
        <end position="50"/>
    </location>
</feature>
<keyword evidence="16" id="KW-1185">Reference proteome</keyword>
<comment type="function">
    <text evidence="10">Part of the ABC transporter FtsEX involved in asymmetric cellular division facilitating the initiation of sporulation.</text>
</comment>
<dbReference type="AlphaFoldDB" id="A0A974XE12"/>
<dbReference type="EMBL" id="CP071444">
    <property type="protein sequence ID" value="QSX08129.1"/>
    <property type="molecule type" value="Genomic_DNA"/>
</dbReference>
<protein>
    <recommendedName>
        <fullName evidence="3 10">Cell division protein FtsX</fullName>
    </recommendedName>
</protein>
<dbReference type="InterPro" id="IPR040690">
    <property type="entry name" value="FtsX_ECD"/>
</dbReference>
<feature type="transmembrane region" description="Helical" evidence="12">
    <location>
        <begin position="215"/>
        <end position="238"/>
    </location>
</feature>
<evidence type="ECO:0000259" key="13">
    <source>
        <dbReference type="Pfam" id="PF02687"/>
    </source>
</evidence>
<proteinExistence type="inferred from homology"/>